<dbReference type="AlphaFoldDB" id="A0A0L6V2X9"/>
<organism evidence="1 2">
    <name type="scientific">Puccinia sorghi</name>
    <dbReference type="NCBI Taxonomy" id="27349"/>
    <lineage>
        <taxon>Eukaryota</taxon>
        <taxon>Fungi</taxon>
        <taxon>Dikarya</taxon>
        <taxon>Basidiomycota</taxon>
        <taxon>Pucciniomycotina</taxon>
        <taxon>Pucciniomycetes</taxon>
        <taxon>Pucciniales</taxon>
        <taxon>Pucciniaceae</taxon>
        <taxon>Puccinia</taxon>
    </lineage>
</organism>
<gene>
    <name evidence="1" type="ORF">VP01_2761g3</name>
</gene>
<name>A0A0L6V2X9_9BASI</name>
<accession>A0A0L6V2X9</accession>
<protein>
    <submittedName>
        <fullName evidence="1">Uncharacterized protein</fullName>
    </submittedName>
</protein>
<dbReference type="Proteomes" id="UP000037035">
    <property type="component" value="Unassembled WGS sequence"/>
</dbReference>
<dbReference type="EMBL" id="LAVV01007681">
    <property type="protein sequence ID" value="KNZ55113.1"/>
    <property type="molecule type" value="Genomic_DNA"/>
</dbReference>
<proteinExistence type="predicted"/>
<comment type="caution">
    <text evidence="1">The sequence shown here is derived from an EMBL/GenBank/DDBJ whole genome shotgun (WGS) entry which is preliminary data.</text>
</comment>
<dbReference type="VEuPathDB" id="FungiDB:VP01_2761g3"/>
<evidence type="ECO:0000313" key="1">
    <source>
        <dbReference type="EMBL" id="KNZ55113.1"/>
    </source>
</evidence>
<keyword evidence="2" id="KW-1185">Reference proteome</keyword>
<sequence>MAEAFSRPVFYYCKSWIQPFFPSTNLSNKNPPIFIGLSESRNFVILKINDENLCPVAQLEKNWEQIATPEAMQWKNVFVS</sequence>
<reference evidence="1 2" key="1">
    <citation type="submission" date="2015-08" db="EMBL/GenBank/DDBJ databases">
        <title>Next Generation Sequencing and Analysis of the Genome of Puccinia sorghi L Schw, the Causal Agent of Maize Common Rust.</title>
        <authorList>
            <person name="Rochi L."/>
            <person name="Burguener G."/>
            <person name="Darino M."/>
            <person name="Turjanski A."/>
            <person name="Kreff E."/>
            <person name="Dieguez M.J."/>
            <person name="Sacco F."/>
        </authorList>
    </citation>
    <scope>NUCLEOTIDE SEQUENCE [LARGE SCALE GENOMIC DNA]</scope>
    <source>
        <strain evidence="1 2">RO10H11247</strain>
    </source>
</reference>
<evidence type="ECO:0000313" key="2">
    <source>
        <dbReference type="Proteomes" id="UP000037035"/>
    </source>
</evidence>